<dbReference type="AlphaFoldDB" id="A0A418KWL4"/>
<dbReference type="Proteomes" id="UP000284057">
    <property type="component" value="Unassembled WGS sequence"/>
</dbReference>
<proteinExistence type="predicted"/>
<keyword evidence="1" id="KW-0732">Signal</keyword>
<gene>
    <name evidence="2" type="ORF">DY240_01855</name>
</gene>
<keyword evidence="3" id="KW-1185">Reference proteome</keyword>
<sequence>MLLQQLHRGPSPTRLLTISALAAGALVVTSCGSPAGGSDETAAGGDVCEGSRAVELIGETDGMDQQERQDQLVAEATETEGGEVDFYTEINDPQPVVDAFQEQYPDLTVNVYRAGSEQIRQRVLEESAANFPGADVVELDSLEMSIIDENGLLAPASSPYIDELTDAGKFENFTGDRLSYIVPVWNSGMMSADEAPTSLEDLADPRFTGRLALEGSDVFWFAGLVKYMESEEGKTRDEAVQVFRDIAANSAITSGHTTTTELVVAGQYAIAANNYIHRALELQAAGAPLEWAPVQIPVVAEITGIAVPCLSDNPAAALLLQDFVLSADGGQRLFVEEGRTPANASLAQETLGGETIEPIVVDVQEIADEYEEWATLWDEVIRGGGQG</sequence>
<dbReference type="EMBL" id="QUAL01000018">
    <property type="protein sequence ID" value="RIQ35873.1"/>
    <property type="molecule type" value="Genomic_DNA"/>
</dbReference>
<dbReference type="SUPFAM" id="SSF53850">
    <property type="entry name" value="Periplasmic binding protein-like II"/>
    <property type="match status" value="1"/>
</dbReference>
<reference evidence="2 3" key="1">
    <citation type="submission" date="2018-09" db="EMBL/GenBank/DDBJ databases">
        <title>Isolation, diversity and antifungal activity of actinobacteria from wheat.</title>
        <authorList>
            <person name="Han C."/>
        </authorList>
    </citation>
    <scope>NUCLEOTIDE SEQUENCE [LARGE SCALE GENOMIC DNA]</scope>
    <source>
        <strain evidence="2 3">NEAU-YY265</strain>
    </source>
</reference>
<organism evidence="2 3">
    <name type="scientific">Jiangella rhizosphaerae</name>
    <dbReference type="NCBI Taxonomy" id="2293569"/>
    <lineage>
        <taxon>Bacteria</taxon>
        <taxon>Bacillati</taxon>
        <taxon>Actinomycetota</taxon>
        <taxon>Actinomycetes</taxon>
        <taxon>Jiangellales</taxon>
        <taxon>Jiangellaceae</taxon>
        <taxon>Jiangella</taxon>
    </lineage>
</organism>
<comment type="caution">
    <text evidence="2">The sequence shown here is derived from an EMBL/GenBank/DDBJ whole genome shotgun (WGS) entry which is preliminary data.</text>
</comment>
<evidence type="ECO:0000313" key="2">
    <source>
        <dbReference type="EMBL" id="RIQ35873.1"/>
    </source>
</evidence>
<name>A0A418KWL4_9ACTN</name>
<accession>A0A418KWL4</accession>
<dbReference type="PANTHER" id="PTHR30006:SF24">
    <property type="entry name" value="SLL0237 PROTEIN"/>
    <property type="match status" value="1"/>
</dbReference>
<evidence type="ECO:0000313" key="3">
    <source>
        <dbReference type="Proteomes" id="UP000284057"/>
    </source>
</evidence>
<dbReference type="RefSeq" id="WP_119658273.1">
    <property type="nucleotide sequence ID" value="NZ_QUAL01000018.1"/>
</dbReference>
<dbReference type="OrthoDB" id="366726at2"/>
<dbReference type="PANTHER" id="PTHR30006">
    <property type="entry name" value="THIAMINE-BINDING PERIPLASMIC PROTEIN-RELATED"/>
    <property type="match status" value="1"/>
</dbReference>
<dbReference type="Gene3D" id="3.40.190.10">
    <property type="entry name" value="Periplasmic binding protein-like II"/>
    <property type="match status" value="2"/>
</dbReference>
<dbReference type="InterPro" id="IPR006059">
    <property type="entry name" value="SBP"/>
</dbReference>
<dbReference type="Pfam" id="PF13416">
    <property type="entry name" value="SBP_bac_8"/>
    <property type="match status" value="1"/>
</dbReference>
<protein>
    <submittedName>
        <fullName evidence="2">Extracellular solute-binding protein</fullName>
    </submittedName>
</protein>
<evidence type="ECO:0000256" key="1">
    <source>
        <dbReference type="ARBA" id="ARBA00022729"/>
    </source>
</evidence>